<proteinExistence type="inferred from homology"/>
<reference evidence="6 7" key="1">
    <citation type="submission" date="2023-01" db="EMBL/GenBank/DDBJ databases">
        <title>Minimal conservation of predation-associated metabolite biosynthetic gene clusters underscores biosynthetic potential of Myxococcota including descriptions for ten novel species: Archangium lansinium sp. nov., Myxococcus landrumus sp. nov., Nannocystis bai.</title>
        <authorList>
            <person name="Ahearne A."/>
            <person name="Stevens C."/>
            <person name="Dowd S."/>
        </authorList>
    </citation>
    <scope>NUCLEOTIDE SEQUENCE [LARGE SCALE GENOMIC DNA]</scope>
    <source>
        <strain evidence="6 7">WIWO2</strain>
    </source>
</reference>
<dbReference type="SUPFAM" id="SSF51338">
    <property type="entry name" value="Composite domain of metallo-dependent hydrolases"/>
    <property type="match status" value="1"/>
</dbReference>
<dbReference type="GO" id="GO:0004157">
    <property type="term" value="F:dihydropyrimidinase activity"/>
    <property type="evidence" value="ECO:0007669"/>
    <property type="project" value="UniProtKB-EC"/>
</dbReference>
<comment type="caution">
    <text evidence="6">The sequence shown here is derived from an EMBL/GenBank/DDBJ whole genome shotgun (WGS) entry which is preliminary data.</text>
</comment>
<evidence type="ECO:0000256" key="1">
    <source>
        <dbReference type="ARBA" id="ARBA00001947"/>
    </source>
</evidence>
<dbReference type="SUPFAM" id="SSF51556">
    <property type="entry name" value="Metallo-dependent hydrolases"/>
    <property type="match status" value="1"/>
</dbReference>
<dbReference type="PANTHER" id="PTHR11647:SF1">
    <property type="entry name" value="COLLAPSIN RESPONSE MEDIATOR PROTEIN"/>
    <property type="match status" value="1"/>
</dbReference>
<dbReference type="PANTHER" id="PTHR11647">
    <property type="entry name" value="HYDRANTOINASE/DIHYDROPYRIMIDINASE FAMILY MEMBER"/>
    <property type="match status" value="1"/>
</dbReference>
<keyword evidence="3" id="KW-0479">Metal-binding</keyword>
<dbReference type="Gene3D" id="3.20.20.140">
    <property type="entry name" value="Metal-dependent hydrolases"/>
    <property type="match status" value="1"/>
</dbReference>
<keyword evidence="4 6" id="KW-0378">Hydrolase</keyword>
<evidence type="ECO:0000313" key="6">
    <source>
        <dbReference type="EMBL" id="MDC0678496.1"/>
    </source>
</evidence>
<dbReference type="CDD" id="cd01314">
    <property type="entry name" value="D-HYD"/>
    <property type="match status" value="1"/>
</dbReference>
<evidence type="ECO:0000256" key="3">
    <source>
        <dbReference type="ARBA" id="ARBA00022723"/>
    </source>
</evidence>
<gene>
    <name evidence="6" type="primary">hydA</name>
    <name evidence="6" type="ORF">POL72_12200</name>
</gene>
<dbReference type="Pfam" id="PF01979">
    <property type="entry name" value="Amidohydro_1"/>
    <property type="match status" value="1"/>
</dbReference>
<evidence type="ECO:0000256" key="2">
    <source>
        <dbReference type="ARBA" id="ARBA00008829"/>
    </source>
</evidence>
<name>A0ABT5BWE7_9BACT</name>
<dbReference type="NCBIfam" id="TIGR02033">
    <property type="entry name" value="D-hydantoinase"/>
    <property type="match status" value="1"/>
</dbReference>
<comment type="similarity">
    <text evidence="2">Belongs to the metallo-dependent hydrolases superfamily. Hydantoinase/dihydropyrimidinase family.</text>
</comment>
<dbReference type="InterPro" id="IPR006680">
    <property type="entry name" value="Amidohydro-rel"/>
</dbReference>
<dbReference type="Proteomes" id="UP001217485">
    <property type="component" value="Unassembled WGS sequence"/>
</dbReference>
<comment type="cofactor">
    <cofactor evidence="1">
        <name>Zn(2+)</name>
        <dbReference type="ChEBI" id="CHEBI:29105"/>
    </cofactor>
</comment>
<evidence type="ECO:0000259" key="5">
    <source>
        <dbReference type="Pfam" id="PF01979"/>
    </source>
</evidence>
<evidence type="ECO:0000256" key="4">
    <source>
        <dbReference type="ARBA" id="ARBA00022801"/>
    </source>
</evidence>
<keyword evidence="7" id="KW-1185">Reference proteome</keyword>
<evidence type="ECO:0000313" key="7">
    <source>
        <dbReference type="Proteomes" id="UP001217485"/>
    </source>
</evidence>
<feature type="domain" description="Amidohydrolase-related" evidence="5">
    <location>
        <begin position="52"/>
        <end position="437"/>
    </location>
</feature>
<dbReference type="InterPro" id="IPR050378">
    <property type="entry name" value="Metallo-dep_Hydrolases_sf"/>
</dbReference>
<dbReference type="InterPro" id="IPR011778">
    <property type="entry name" value="Hydantoinase/dihydroPyrase"/>
</dbReference>
<accession>A0ABT5BWE7</accession>
<dbReference type="EC" id="3.5.2.2" evidence="6"/>
<dbReference type="InterPro" id="IPR011059">
    <property type="entry name" value="Metal-dep_hydrolase_composite"/>
</dbReference>
<dbReference type="RefSeq" id="WP_272095320.1">
    <property type="nucleotide sequence ID" value="NZ_JAQNDK010000001.1"/>
</dbReference>
<dbReference type="EMBL" id="JAQNDK010000001">
    <property type="protein sequence ID" value="MDC0678496.1"/>
    <property type="molecule type" value="Genomic_DNA"/>
</dbReference>
<dbReference type="Gene3D" id="2.30.40.10">
    <property type="entry name" value="Urease, subunit C, domain 1"/>
    <property type="match status" value="1"/>
</dbReference>
<sequence>MGILIKNGEIITASDRFVGDVYCEDGKIAAVGAGLSKERAGDTVIDASGQLIFPGGVDAHVHMELPFMGTESSDDFETGTAAGVAGGTTSIIDFVIPARGQALLDGLAMWNEKAKKAVSDYAFHMAVTWFGDDTLKEMAVCTREHGIPSFKTFMAYRGAIGVDDPELIQVMEAAKGLGALVTVHAEHGDAVVALQKKLLKEGKTHPRFHAQSRPAPIEGEATGRAIMLARMIGEPIYIVHLTCKEALAAVTEARSRGQVVMAETCPQYLLLDDSVYEKPGFEGAAYVMSPPIRPKGHQDALWAALSSGLIQTVATDHCPFNQVGQKDMGKDDFSRIPNGAAGIENRLALLWTYGVLAGRIDVHRFVDLFSTQPAKIFGLYPRKGSIVPGGDADLVIFDPKGTSTISAKTHHHRCDRSIFEGFEVKGKPTHVIVNGRVQCTDGKLDVQRGAGRYLPRRLGPSQGAQAF</sequence>
<dbReference type="InterPro" id="IPR032466">
    <property type="entry name" value="Metal_Hydrolase"/>
</dbReference>
<protein>
    <submittedName>
        <fullName evidence="6">Dihydropyrimidinase</fullName>
        <ecNumber evidence="6">3.5.2.2</ecNumber>
    </submittedName>
</protein>
<organism evidence="6 7">
    <name type="scientific">Sorangium atrum</name>
    <dbReference type="NCBI Taxonomy" id="2995308"/>
    <lineage>
        <taxon>Bacteria</taxon>
        <taxon>Pseudomonadati</taxon>
        <taxon>Myxococcota</taxon>
        <taxon>Polyangia</taxon>
        <taxon>Polyangiales</taxon>
        <taxon>Polyangiaceae</taxon>
        <taxon>Sorangium</taxon>
    </lineage>
</organism>